<comment type="caution">
    <text evidence="1">The sequence shown here is derived from an EMBL/GenBank/DDBJ whole genome shotgun (WGS) entry which is preliminary data.</text>
</comment>
<organism evidence="1 2">
    <name type="scientific">Protopolystoma xenopodis</name>
    <dbReference type="NCBI Taxonomy" id="117903"/>
    <lineage>
        <taxon>Eukaryota</taxon>
        <taxon>Metazoa</taxon>
        <taxon>Spiralia</taxon>
        <taxon>Lophotrochozoa</taxon>
        <taxon>Platyhelminthes</taxon>
        <taxon>Monogenea</taxon>
        <taxon>Polyopisthocotylea</taxon>
        <taxon>Polystomatidea</taxon>
        <taxon>Polystomatidae</taxon>
        <taxon>Protopolystoma</taxon>
    </lineage>
</organism>
<proteinExistence type="predicted"/>
<dbReference type="Proteomes" id="UP000784294">
    <property type="component" value="Unassembled WGS sequence"/>
</dbReference>
<sequence>MEARLNKTGHICTCLQIGCRDRRYQPSANTSWTANLNGRQSRLVWLNKRAHYQPRVHDLADQKVTNLKPVPRIGRPASLVELKSKS</sequence>
<keyword evidence="2" id="KW-1185">Reference proteome</keyword>
<evidence type="ECO:0000313" key="2">
    <source>
        <dbReference type="Proteomes" id="UP000784294"/>
    </source>
</evidence>
<accession>A0A3S5AGU8</accession>
<dbReference type="EMBL" id="CAAALY010098504">
    <property type="protein sequence ID" value="VEL28889.1"/>
    <property type="molecule type" value="Genomic_DNA"/>
</dbReference>
<dbReference type="AlphaFoldDB" id="A0A3S5AGU8"/>
<protein>
    <submittedName>
        <fullName evidence="1">Uncharacterized protein</fullName>
    </submittedName>
</protein>
<evidence type="ECO:0000313" key="1">
    <source>
        <dbReference type="EMBL" id="VEL28889.1"/>
    </source>
</evidence>
<reference evidence="1" key="1">
    <citation type="submission" date="2018-11" db="EMBL/GenBank/DDBJ databases">
        <authorList>
            <consortium name="Pathogen Informatics"/>
        </authorList>
    </citation>
    <scope>NUCLEOTIDE SEQUENCE</scope>
</reference>
<gene>
    <name evidence="1" type="ORF">PXEA_LOCUS22329</name>
</gene>
<name>A0A3S5AGU8_9PLAT</name>